<protein>
    <submittedName>
        <fullName evidence="2">Uncharacterized protein</fullName>
    </submittedName>
</protein>
<evidence type="ECO:0000256" key="1">
    <source>
        <dbReference type="SAM" id="MobiDB-lite"/>
    </source>
</evidence>
<feature type="region of interest" description="Disordered" evidence="1">
    <location>
        <begin position="59"/>
        <end position="99"/>
    </location>
</feature>
<feature type="compositionally biased region" description="Pro residues" evidence="1">
    <location>
        <begin position="76"/>
        <end position="97"/>
    </location>
</feature>
<name>A0A813KIL6_POLGL</name>
<sequence>ERALPSDAPPAPLAQMQSKKARKRNRQAADDTDGPVGALPVGCVSTTHLPLRHEIEALKLTKGPSAQDAAFLRGQGPPPAPPSRPPPPPPSRQPPRPRGSICLAAEAVEPVRPRSGSLSKATWKVRQSEFRHLPQAPAGFIYCESRCTGELYFTCRCCTFAVSRPGAEGLRVCPECCGGSRSSGGGSGSRVPDQHNQKVP</sequence>
<reference evidence="2" key="1">
    <citation type="submission" date="2021-02" db="EMBL/GenBank/DDBJ databases">
        <authorList>
            <person name="Dougan E. K."/>
            <person name="Rhodes N."/>
            <person name="Thang M."/>
            <person name="Chan C."/>
        </authorList>
    </citation>
    <scope>NUCLEOTIDE SEQUENCE</scope>
</reference>
<evidence type="ECO:0000313" key="2">
    <source>
        <dbReference type="EMBL" id="CAE8705712.1"/>
    </source>
</evidence>
<dbReference type="AlphaFoldDB" id="A0A813KIL6"/>
<dbReference type="Proteomes" id="UP000626109">
    <property type="component" value="Unassembled WGS sequence"/>
</dbReference>
<organism evidence="2 3">
    <name type="scientific">Polarella glacialis</name>
    <name type="common">Dinoflagellate</name>
    <dbReference type="NCBI Taxonomy" id="89957"/>
    <lineage>
        <taxon>Eukaryota</taxon>
        <taxon>Sar</taxon>
        <taxon>Alveolata</taxon>
        <taxon>Dinophyceae</taxon>
        <taxon>Suessiales</taxon>
        <taxon>Suessiaceae</taxon>
        <taxon>Polarella</taxon>
    </lineage>
</organism>
<evidence type="ECO:0000313" key="3">
    <source>
        <dbReference type="Proteomes" id="UP000626109"/>
    </source>
</evidence>
<feature type="non-terminal residue" evidence="2">
    <location>
        <position position="200"/>
    </location>
</feature>
<dbReference type="EMBL" id="CAJNNW010031033">
    <property type="protein sequence ID" value="CAE8705712.1"/>
    <property type="molecule type" value="Genomic_DNA"/>
</dbReference>
<feature type="region of interest" description="Disordered" evidence="1">
    <location>
        <begin position="1"/>
        <end position="43"/>
    </location>
</feature>
<feature type="non-terminal residue" evidence="2">
    <location>
        <position position="1"/>
    </location>
</feature>
<accession>A0A813KIL6</accession>
<comment type="caution">
    <text evidence="2">The sequence shown here is derived from an EMBL/GenBank/DDBJ whole genome shotgun (WGS) entry which is preliminary data.</text>
</comment>
<proteinExistence type="predicted"/>
<feature type="region of interest" description="Disordered" evidence="1">
    <location>
        <begin position="180"/>
        <end position="200"/>
    </location>
</feature>
<gene>
    <name evidence="2" type="ORF">PGLA2088_LOCUS33848</name>
</gene>